<dbReference type="InParanoid" id="A0A1X2HUE0"/>
<dbReference type="OrthoDB" id="79452at2759"/>
<protein>
    <submittedName>
        <fullName evidence="4">Rho GTPase activation protein</fullName>
    </submittedName>
</protein>
<feature type="region of interest" description="Disordered" evidence="2">
    <location>
        <begin position="326"/>
        <end position="359"/>
    </location>
</feature>
<sequence length="408" mass="45773">MTMLADDTKRRPRNPLAFLRGSLFNKSAQPDAIDDERDVAAAGVFGAPLEIAAYQYGSLTDAGLYVPDPVMRCFTEIMERGLRTEGLFRLSGAASEVNALECAFNRAPLYGKQLDLANYDIHAITGVVKKYLRHLPEPVIPHAYHAQFLQAADDYSTDPSGMIQALSTLIAQLPRTHSHLLYYILWLAAQIQRHADVNMMNPEALAVVLAPVSTGLEQTLKCNIIPSKKQHRRLRQQQEELLLRRRGDMDNLIQKNAQWTLLWTQMIEHHEILLEHILQHAGQQPNEDECMINKDEDPEQILSTLMRDLPYLSNCYPSTISLASSSHRSAIPDRPQTTSNNNNNRSNTQNNNNNNEGRATWFNTTTAVHQACAPASWTTSGPRRVLRRLASVSSIRPRSFIGLSSMAA</sequence>
<keyword evidence="5" id="KW-1185">Reference proteome</keyword>
<evidence type="ECO:0000259" key="3">
    <source>
        <dbReference type="PROSITE" id="PS50238"/>
    </source>
</evidence>
<reference evidence="4 5" key="1">
    <citation type="submission" date="2016-07" db="EMBL/GenBank/DDBJ databases">
        <title>Pervasive Adenine N6-methylation of Active Genes in Fungi.</title>
        <authorList>
            <consortium name="DOE Joint Genome Institute"/>
            <person name="Mondo S.J."/>
            <person name="Dannebaum R.O."/>
            <person name="Kuo R.C."/>
            <person name="Labutti K."/>
            <person name="Haridas S."/>
            <person name="Kuo A."/>
            <person name="Salamov A."/>
            <person name="Ahrendt S.R."/>
            <person name="Lipzen A."/>
            <person name="Sullivan W."/>
            <person name="Andreopoulos W.B."/>
            <person name="Clum A."/>
            <person name="Lindquist E."/>
            <person name="Daum C."/>
            <person name="Ramamoorthy G.K."/>
            <person name="Gryganskyi A."/>
            <person name="Culley D."/>
            <person name="Magnuson J.K."/>
            <person name="James T.Y."/>
            <person name="O'Malley M.A."/>
            <person name="Stajich J.E."/>
            <person name="Spatafora J.W."/>
            <person name="Visel A."/>
            <person name="Grigoriev I.V."/>
        </authorList>
    </citation>
    <scope>NUCLEOTIDE SEQUENCE [LARGE SCALE GENOMIC DNA]</scope>
    <source>
        <strain evidence="4 5">NRRL 2496</strain>
    </source>
</reference>
<dbReference type="AlphaFoldDB" id="A0A1X2HUE0"/>
<evidence type="ECO:0000256" key="1">
    <source>
        <dbReference type="ARBA" id="ARBA00022468"/>
    </source>
</evidence>
<feature type="domain" description="Rho-GAP" evidence="3">
    <location>
        <begin position="57"/>
        <end position="242"/>
    </location>
</feature>
<dbReference type="EMBL" id="MCGN01000001">
    <property type="protein sequence ID" value="ORZ03197.1"/>
    <property type="molecule type" value="Genomic_DNA"/>
</dbReference>
<dbReference type="Pfam" id="PF00620">
    <property type="entry name" value="RhoGAP"/>
    <property type="match status" value="1"/>
</dbReference>
<dbReference type="InterPro" id="IPR000198">
    <property type="entry name" value="RhoGAP_dom"/>
</dbReference>
<accession>A0A1X2HUE0</accession>
<evidence type="ECO:0000313" key="5">
    <source>
        <dbReference type="Proteomes" id="UP000242180"/>
    </source>
</evidence>
<dbReference type="SUPFAM" id="SSF48350">
    <property type="entry name" value="GTPase activation domain, GAP"/>
    <property type="match status" value="1"/>
</dbReference>
<evidence type="ECO:0000313" key="4">
    <source>
        <dbReference type="EMBL" id="ORZ03197.1"/>
    </source>
</evidence>
<dbReference type="Proteomes" id="UP000242180">
    <property type="component" value="Unassembled WGS sequence"/>
</dbReference>
<dbReference type="STRING" id="13706.A0A1X2HUE0"/>
<dbReference type="PROSITE" id="PS50238">
    <property type="entry name" value="RHOGAP"/>
    <property type="match status" value="1"/>
</dbReference>
<evidence type="ECO:0000256" key="2">
    <source>
        <dbReference type="SAM" id="MobiDB-lite"/>
    </source>
</evidence>
<dbReference type="SMART" id="SM00324">
    <property type="entry name" value="RhoGAP"/>
    <property type="match status" value="1"/>
</dbReference>
<feature type="compositionally biased region" description="Low complexity" evidence="2">
    <location>
        <begin position="336"/>
        <end position="355"/>
    </location>
</feature>
<dbReference type="GO" id="GO:0007165">
    <property type="term" value="P:signal transduction"/>
    <property type="evidence" value="ECO:0007669"/>
    <property type="project" value="InterPro"/>
</dbReference>
<dbReference type="InterPro" id="IPR008936">
    <property type="entry name" value="Rho_GTPase_activation_prot"/>
</dbReference>
<dbReference type="GO" id="GO:0005096">
    <property type="term" value="F:GTPase activator activity"/>
    <property type="evidence" value="ECO:0007669"/>
    <property type="project" value="UniProtKB-KW"/>
</dbReference>
<comment type="caution">
    <text evidence="4">The sequence shown here is derived from an EMBL/GenBank/DDBJ whole genome shotgun (WGS) entry which is preliminary data.</text>
</comment>
<proteinExistence type="predicted"/>
<dbReference type="InterPro" id="IPR051025">
    <property type="entry name" value="RhoGAP"/>
</dbReference>
<dbReference type="PANTHER" id="PTHR15228">
    <property type="entry name" value="SPERMATHECAL PHYSIOLOGY VARIANT"/>
    <property type="match status" value="1"/>
</dbReference>
<organism evidence="4 5">
    <name type="scientific">Syncephalastrum racemosum</name>
    <name type="common">Filamentous fungus</name>
    <dbReference type="NCBI Taxonomy" id="13706"/>
    <lineage>
        <taxon>Eukaryota</taxon>
        <taxon>Fungi</taxon>
        <taxon>Fungi incertae sedis</taxon>
        <taxon>Mucoromycota</taxon>
        <taxon>Mucoromycotina</taxon>
        <taxon>Mucoromycetes</taxon>
        <taxon>Mucorales</taxon>
        <taxon>Syncephalastraceae</taxon>
        <taxon>Syncephalastrum</taxon>
    </lineage>
</organism>
<name>A0A1X2HUE0_SYNRA</name>
<dbReference type="PANTHER" id="PTHR15228:SF25">
    <property type="entry name" value="F-BAR DOMAIN-CONTAINING PROTEIN"/>
    <property type="match status" value="1"/>
</dbReference>
<dbReference type="CDD" id="cd00159">
    <property type="entry name" value="RhoGAP"/>
    <property type="match status" value="1"/>
</dbReference>
<keyword evidence="1" id="KW-0343">GTPase activation</keyword>
<dbReference type="Gene3D" id="1.10.555.10">
    <property type="entry name" value="Rho GTPase activation protein"/>
    <property type="match status" value="1"/>
</dbReference>
<gene>
    <name evidence="4" type="ORF">BCR43DRAFT_559950</name>
</gene>